<dbReference type="RefSeq" id="WP_119648846.1">
    <property type="nucleotide sequence ID" value="NZ_QXFI01000036.1"/>
</dbReference>
<dbReference type="Gene3D" id="2.40.128.110">
    <property type="entry name" value="Lipid/polyisoprenoid-binding, YceI-like"/>
    <property type="match status" value="1"/>
</dbReference>
<reference evidence="3 5" key="2">
    <citation type="submission" date="2019-07" db="EMBL/GenBank/DDBJ databases">
        <title>Draft genome of two Muricauda strains isolated from deep sea.</title>
        <authorList>
            <person name="Sun C."/>
        </authorList>
    </citation>
    <scope>NUCLEOTIDE SEQUENCE [LARGE SCALE GENOMIC DNA]</scope>
    <source>
        <strain evidence="3 5">72</strain>
    </source>
</reference>
<comment type="caution">
    <text evidence="2">The sequence shown here is derived from an EMBL/GenBank/DDBJ whole genome shotgun (WGS) entry which is preliminary data.</text>
</comment>
<dbReference type="InterPro" id="IPR036761">
    <property type="entry name" value="TTHA0802/YceI-like_sf"/>
</dbReference>
<dbReference type="EMBL" id="QXFI01000036">
    <property type="protein sequence ID" value="RIV41946.1"/>
    <property type="molecule type" value="Genomic_DNA"/>
</dbReference>
<feature type="domain" description="Lipid/polyisoprenoid-binding YceI-like" evidence="1">
    <location>
        <begin position="5"/>
        <end position="174"/>
    </location>
</feature>
<dbReference type="PANTHER" id="PTHR34406">
    <property type="entry name" value="PROTEIN YCEI"/>
    <property type="match status" value="1"/>
</dbReference>
<evidence type="ECO:0000259" key="1">
    <source>
        <dbReference type="SMART" id="SM00867"/>
    </source>
</evidence>
<accession>A0A3A1NC90</accession>
<evidence type="ECO:0000313" key="4">
    <source>
        <dbReference type="Proteomes" id="UP000266691"/>
    </source>
</evidence>
<organism evidence="2 4">
    <name type="scientific">Flagellimonas pelagia</name>
    <dbReference type="NCBI Taxonomy" id="2306998"/>
    <lineage>
        <taxon>Bacteria</taxon>
        <taxon>Pseudomonadati</taxon>
        <taxon>Bacteroidota</taxon>
        <taxon>Flavobacteriia</taxon>
        <taxon>Flavobacteriales</taxon>
        <taxon>Flavobacteriaceae</taxon>
        <taxon>Flagellimonas</taxon>
    </lineage>
</organism>
<dbReference type="InterPro" id="IPR007372">
    <property type="entry name" value="Lipid/polyisoprenoid-bd_YceI"/>
</dbReference>
<name>A0A3A1NC90_9FLAO</name>
<protein>
    <submittedName>
        <fullName evidence="2">Polyisoprenoid-binding protein</fullName>
    </submittedName>
    <submittedName>
        <fullName evidence="3">YceI family protein</fullName>
    </submittedName>
</protein>
<dbReference type="OrthoDB" id="9811006at2"/>
<dbReference type="AlphaFoldDB" id="A0A3A1NC90"/>
<proteinExistence type="predicted"/>
<sequence>METTKWMIDSNHSEIGFKVKHMMFTNVSGHFREFEAEAETEDHFLQDGQFKFRGKVSSLNTGNPDRDAHLLGTDFFDAEKYPEFTYESTSYTKDGDGDFVLKGILTLKGISRPISLRAEFHGSAQDPWGNEKAGFGLVGSLNRKDWGLNWNTALETGGVLVGEEVKLIIELQFIRVQEESYTSVL</sequence>
<dbReference type="PANTHER" id="PTHR34406:SF1">
    <property type="entry name" value="PROTEIN YCEI"/>
    <property type="match status" value="1"/>
</dbReference>
<dbReference type="Proteomes" id="UP000321621">
    <property type="component" value="Unassembled WGS sequence"/>
</dbReference>
<dbReference type="Pfam" id="PF04264">
    <property type="entry name" value="YceI"/>
    <property type="match status" value="1"/>
</dbReference>
<dbReference type="Proteomes" id="UP000266691">
    <property type="component" value="Unassembled WGS sequence"/>
</dbReference>
<gene>
    <name evidence="2" type="ORF">D2V05_17695</name>
    <name evidence="3" type="ORF">FQ017_17535</name>
</gene>
<dbReference type="SMART" id="SM00867">
    <property type="entry name" value="YceI"/>
    <property type="match status" value="1"/>
</dbReference>
<dbReference type="SUPFAM" id="SSF101874">
    <property type="entry name" value="YceI-like"/>
    <property type="match status" value="1"/>
</dbReference>
<reference evidence="2 4" key="1">
    <citation type="submission" date="2018-08" db="EMBL/GenBank/DDBJ databases">
        <title>Proposal of Muricauda 72 sp.nov. and Muricauda NH166 sp.nov., isolated from seawater.</title>
        <authorList>
            <person name="Cheng H."/>
            <person name="Wu Y.-H."/>
            <person name="Guo L.-L."/>
            <person name="Xu X.-W."/>
        </authorList>
    </citation>
    <scope>NUCLEOTIDE SEQUENCE [LARGE SCALE GENOMIC DNA]</scope>
    <source>
        <strain evidence="2 4">72</strain>
    </source>
</reference>
<dbReference type="EMBL" id="VNWK01000036">
    <property type="protein sequence ID" value="TXJ90823.1"/>
    <property type="molecule type" value="Genomic_DNA"/>
</dbReference>
<evidence type="ECO:0000313" key="3">
    <source>
        <dbReference type="EMBL" id="TXJ90823.1"/>
    </source>
</evidence>
<keyword evidence="5" id="KW-1185">Reference proteome</keyword>
<evidence type="ECO:0000313" key="5">
    <source>
        <dbReference type="Proteomes" id="UP000321621"/>
    </source>
</evidence>
<evidence type="ECO:0000313" key="2">
    <source>
        <dbReference type="EMBL" id="RIV41946.1"/>
    </source>
</evidence>